<evidence type="ECO:0000259" key="1">
    <source>
        <dbReference type="PROSITE" id="PS50181"/>
    </source>
</evidence>
<dbReference type="WBParaSite" id="Csp11.Scaffold630.g16754.t2">
    <property type="protein sequence ID" value="Csp11.Scaffold630.g16754.t2"/>
    <property type="gene ID" value="Csp11.Scaffold630.g16754"/>
</dbReference>
<organism evidence="2 3">
    <name type="scientific">Caenorhabditis tropicalis</name>
    <dbReference type="NCBI Taxonomy" id="1561998"/>
    <lineage>
        <taxon>Eukaryota</taxon>
        <taxon>Metazoa</taxon>
        <taxon>Ecdysozoa</taxon>
        <taxon>Nematoda</taxon>
        <taxon>Chromadorea</taxon>
        <taxon>Rhabditida</taxon>
        <taxon>Rhabditina</taxon>
        <taxon>Rhabditomorpha</taxon>
        <taxon>Rhabditoidea</taxon>
        <taxon>Rhabditidae</taxon>
        <taxon>Peloderinae</taxon>
        <taxon>Caenorhabditis</taxon>
    </lineage>
</organism>
<dbReference type="Pfam" id="PF00646">
    <property type="entry name" value="F-box"/>
    <property type="match status" value="1"/>
</dbReference>
<dbReference type="PANTHER" id="PTHR21503:SF8">
    <property type="entry name" value="F-BOX ASSOCIATED DOMAIN-CONTAINING PROTEIN-RELATED"/>
    <property type="match status" value="1"/>
</dbReference>
<protein>
    <submittedName>
        <fullName evidence="3">F-box domain-containing protein</fullName>
    </submittedName>
</protein>
<dbReference type="InterPro" id="IPR012885">
    <property type="entry name" value="F-box_Sdz-33"/>
</dbReference>
<dbReference type="Proteomes" id="UP000095282">
    <property type="component" value="Unplaced"/>
</dbReference>
<proteinExistence type="predicted"/>
<dbReference type="InterPro" id="IPR001810">
    <property type="entry name" value="F-box_dom"/>
</dbReference>
<dbReference type="AlphaFoldDB" id="A0A1I7UK32"/>
<feature type="domain" description="F-box" evidence="1">
    <location>
        <begin position="5"/>
        <end position="49"/>
    </location>
</feature>
<keyword evidence="2" id="KW-1185">Reference proteome</keyword>
<accession>A0A1I7UK32</accession>
<name>A0A1I7UK32_9PELO</name>
<dbReference type="PANTHER" id="PTHR21503">
    <property type="entry name" value="F-BOX-CONTAINING HYPOTHETICAL PROTEIN C.ELEGANS"/>
    <property type="match status" value="1"/>
</dbReference>
<sequence length="366" mass="41879">MSSPSFRLLQLPQVVLRELLNLLDLNELFIFSLCSRRANRYVKVYFNRFSKWKMSVTGCISWPEVRFEKPNTTDTFVVIKKSSELQGTEKVTIGGHTVPFVKTPESCELLWDDERIGIKIVDYICELFSRVPSFLCVGPEFIWMLKLFSNLSEEVMVSPIQSKRPYAKWMPFSEEECLELLTAKIISPLFVWGGDFPEGFKYTGSFGVHEHFVIHEGLWITVENLVSIGKTCTDVFIRESKLTSTDINTFLKIWMNHKANALRSLVIKCENINQDVIFNGLEDKMITVEGTMVYENKKLSAKFKNMGTPWEFPPGLTVLRRNDGMIAAAALLSIRLCIGIWTDIGSIRENDTGTWKLLPINNPPIP</sequence>
<reference evidence="3" key="1">
    <citation type="submission" date="2016-11" db="UniProtKB">
        <authorList>
            <consortium name="WormBaseParasite"/>
        </authorList>
    </citation>
    <scope>IDENTIFICATION</scope>
</reference>
<dbReference type="PROSITE" id="PS50181">
    <property type="entry name" value="FBOX"/>
    <property type="match status" value="1"/>
</dbReference>
<dbReference type="Pfam" id="PF07735">
    <property type="entry name" value="FBA_2"/>
    <property type="match status" value="1"/>
</dbReference>
<evidence type="ECO:0000313" key="3">
    <source>
        <dbReference type="WBParaSite" id="Csp11.Scaffold630.g16754.t2"/>
    </source>
</evidence>
<evidence type="ECO:0000313" key="2">
    <source>
        <dbReference type="Proteomes" id="UP000095282"/>
    </source>
</evidence>